<dbReference type="InterPro" id="IPR019832">
    <property type="entry name" value="Mn/Fe_SOD_C"/>
</dbReference>
<dbReference type="EC" id="1.15.1.1" evidence="3 6"/>
<dbReference type="FunFam" id="3.55.40.20:FF:000001">
    <property type="entry name" value="Superoxide dismutase"/>
    <property type="match status" value="1"/>
</dbReference>
<comment type="function">
    <text evidence="6">Destroys radicals which are normally produced within the cells and which are toxic to biological systems.</text>
</comment>
<evidence type="ECO:0000256" key="7">
    <source>
        <dbReference type="SAM" id="MobiDB-lite"/>
    </source>
</evidence>
<evidence type="ECO:0000256" key="1">
    <source>
        <dbReference type="ARBA" id="ARBA00008714"/>
    </source>
</evidence>
<dbReference type="Pfam" id="PF00081">
    <property type="entry name" value="Sod_Fe_N"/>
    <property type="match status" value="1"/>
</dbReference>
<dbReference type="AlphaFoldDB" id="A0A2N6L9J0"/>
<dbReference type="PANTHER" id="PTHR43595">
    <property type="entry name" value="37S RIBOSOMAL PROTEIN S26, MITOCHONDRIAL"/>
    <property type="match status" value="1"/>
</dbReference>
<evidence type="ECO:0000256" key="8">
    <source>
        <dbReference type="SAM" id="SignalP"/>
    </source>
</evidence>
<evidence type="ECO:0000256" key="5">
    <source>
        <dbReference type="ARBA" id="ARBA00023002"/>
    </source>
</evidence>
<comment type="subunit">
    <text evidence="2">Homodimer.</text>
</comment>
<keyword evidence="8" id="KW-0732">Signal</keyword>
<evidence type="ECO:0000256" key="3">
    <source>
        <dbReference type="ARBA" id="ARBA00012682"/>
    </source>
</evidence>
<evidence type="ECO:0000259" key="9">
    <source>
        <dbReference type="Pfam" id="PF00081"/>
    </source>
</evidence>
<evidence type="ECO:0000256" key="4">
    <source>
        <dbReference type="ARBA" id="ARBA00022723"/>
    </source>
</evidence>
<evidence type="ECO:0000256" key="6">
    <source>
        <dbReference type="RuleBase" id="RU000414"/>
    </source>
</evidence>
<dbReference type="InterPro" id="IPR019831">
    <property type="entry name" value="Mn/Fe_SOD_N"/>
</dbReference>
<evidence type="ECO:0000313" key="12">
    <source>
        <dbReference type="Proteomes" id="UP000235081"/>
    </source>
</evidence>
<dbReference type="GO" id="GO:0046872">
    <property type="term" value="F:metal ion binding"/>
    <property type="evidence" value="ECO:0007669"/>
    <property type="project" value="UniProtKB-KW"/>
</dbReference>
<feature type="chain" id="PRO_5014652897" description="Superoxide dismutase" evidence="8">
    <location>
        <begin position="26"/>
        <end position="258"/>
    </location>
</feature>
<dbReference type="GO" id="GO:0005737">
    <property type="term" value="C:cytoplasm"/>
    <property type="evidence" value="ECO:0007669"/>
    <property type="project" value="TreeGrafter"/>
</dbReference>
<feature type="domain" description="Manganese/iron superoxide dismutase N-terminal" evidence="9">
    <location>
        <begin position="55"/>
        <end position="140"/>
    </location>
</feature>
<comment type="caution">
    <text evidence="11">The sequence shown here is derived from an EMBL/GenBank/DDBJ whole genome shotgun (WGS) entry which is preliminary data.</text>
</comment>
<dbReference type="FunFam" id="1.10.287.990:FF:000001">
    <property type="entry name" value="Superoxide dismutase"/>
    <property type="match status" value="1"/>
</dbReference>
<dbReference type="PRINTS" id="PR01703">
    <property type="entry name" value="MNSODISMTASE"/>
</dbReference>
<sequence length="258" mass="28666">MIFQRRHFLVLLGAGVGAFALDACASANTPTPSPPTTPTPTPTPPTTPGSSGAIQLPPLPYDYNALEPHIDEATMRFHHDKHHATYVKNLNAALDKYPALKNKNVEDLLRNLNSVPEDIRTTVRNNGGGHINHSMFWLIMKPDGGGEPTGAIANAIQDNFGSFANFKKQFNDAGSKRFGSGWVWLVRNPDGKLEVVTTPNQDTPLSEGKYPIIGNDVWEHAYYLKYQNRRADYLDAWWNVLNWDEINKRFAAATQATI</sequence>
<name>A0A2N6L9J0_9CYAN</name>
<accession>A0A2N6L9J0</accession>
<organism evidence="11 12">
    <name type="scientific">Fischerella thermalis CCMEE 5318</name>
    <dbReference type="NCBI Taxonomy" id="2019666"/>
    <lineage>
        <taxon>Bacteria</taxon>
        <taxon>Bacillati</taxon>
        <taxon>Cyanobacteriota</taxon>
        <taxon>Cyanophyceae</taxon>
        <taxon>Nostocales</taxon>
        <taxon>Hapalosiphonaceae</taxon>
        <taxon>Fischerella</taxon>
    </lineage>
</organism>
<keyword evidence="4 6" id="KW-0479">Metal-binding</keyword>
<dbReference type="SUPFAM" id="SSF54719">
    <property type="entry name" value="Fe,Mn superoxide dismutase (SOD), C-terminal domain"/>
    <property type="match status" value="1"/>
</dbReference>
<evidence type="ECO:0000256" key="2">
    <source>
        <dbReference type="ARBA" id="ARBA00011738"/>
    </source>
</evidence>
<dbReference type="InterPro" id="IPR006311">
    <property type="entry name" value="TAT_signal"/>
</dbReference>
<dbReference type="PROSITE" id="PS00088">
    <property type="entry name" value="SOD_MN"/>
    <property type="match status" value="1"/>
</dbReference>
<dbReference type="EMBL" id="NMQE01000642">
    <property type="protein sequence ID" value="PMB19006.1"/>
    <property type="molecule type" value="Genomic_DNA"/>
</dbReference>
<dbReference type="InterPro" id="IPR036324">
    <property type="entry name" value="Mn/Fe_SOD_N_sf"/>
</dbReference>
<feature type="domain" description="Manganese/iron superoxide dismutase C-terminal" evidence="10">
    <location>
        <begin position="148"/>
        <end position="249"/>
    </location>
</feature>
<comment type="catalytic activity">
    <reaction evidence="6">
        <text>2 superoxide + 2 H(+) = H2O2 + O2</text>
        <dbReference type="Rhea" id="RHEA:20696"/>
        <dbReference type="ChEBI" id="CHEBI:15378"/>
        <dbReference type="ChEBI" id="CHEBI:15379"/>
        <dbReference type="ChEBI" id="CHEBI:16240"/>
        <dbReference type="ChEBI" id="CHEBI:18421"/>
        <dbReference type="EC" id="1.15.1.1"/>
    </reaction>
</comment>
<keyword evidence="5 6" id="KW-0560">Oxidoreductase</keyword>
<dbReference type="InterPro" id="IPR001189">
    <property type="entry name" value="Mn/Fe_SOD"/>
</dbReference>
<dbReference type="PROSITE" id="PS51318">
    <property type="entry name" value="TAT"/>
    <property type="match status" value="1"/>
</dbReference>
<dbReference type="PANTHER" id="PTHR43595:SF2">
    <property type="entry name" value="SMALL RIBOSOMAL SUBUNIT PROTEIN MS42"/>
    <property type="match status" value="1"/>
</dbReference>
<comment type="similarity">
    <text evidence="1 6">Belongs to the iron/manganese superoxide dismutase family.</text>
</comment>
<feature type="region of interest" description="Disordered" evidence="7">
    <location>
        <begin position="28"/>
        <end position="52"/>
    </location>
</feature>
<proteinExistence type="inferred from homology"/>
<evidence type="ECO:0000259" key="10">
    <source>
        <dbReference type="Pfam" id="PF02777"/>
    </source>
</evidence>
<dbReference type="InterPro" id="IPR036314">
    <property type="entry name" value="SOD_C_sf"/>
</dbReference>
<evidence type="ECO:0000313" key="11">
    <source>
        <dbReference type="EMBL" id="PMB19006.1"/>
    </source>
</evidence>
<dbReference type="Gene3D" id="1.10.287.990">
    <property type="entry name" value="Fe,Mn superoxide dismutase (SOD) domain"/>
    <property type="match status" value="1"/>
</dbReference>
<dbReference type="InterPro" id="IPR019833">
    <property type="entry name" value="Mn/Fe_SOD_BS"/>
</dbReference>
<feature type="signal peptide" evidence="8">
    <location>
        <begin position="1"/>
        <end position="25"/>
    </location>
</feature>
<dbReference type="Gene3D" id="3.55.40.20">
    <property type="entry name" value="Iron/manganese superoxide dismutase, C-terminal domain"/>
    <property type="match status" value="1"/>
</dbReference>
<protein>
    <recommendedName>
        <fullName evidence="3 6">Superoxide dismutase</fullName>
        <ecNumber evidence="3 6">1.15.1.1</ecNumber>
    </recommendedName>
</protein>
<feature type="compositionally biased region" description="Pro residues" evidence="7">
    <location>
        <begin position="31"/>
        <end position="47"/>
    </location>
</feature>
<reference evidence="11 12" key="1">
    <citation type="submission" date="2017-07" db="EMBL/GenBank/DDBJ databases">
        <title>Genomes of Fischerella (Mastigocladus) sp. strains.</title>
        <authorList>
            <person name="Miller S.R."/>
        </authorList>
    </citation>
    <scope>NUCLEOTIDE SEQUENCE [LARGE SCALE GENOMIC DNA]</scope>
    <source>
        <strain evidence="11 12">CCMEE 5318</strain>
    </source>
</reference>
<gene>
    <name evidence="11" type="ORF">CEN46_19640</name>
</gene>
<dbReference type="Pfam" id="PF02777">
    <property type="entry name" value="Sod_Fe_C"/>
    <property type="match status" value="1"/>
</dbReference>
<dbReference type="SUPFAM" id="SSF46609">
    <property type="entry name" value="Fe,Mn superoxide dismutase (SOD), N-terminal domain"/>
    <property type="match status" value="1"/>
</dbReference>
<dbReference type="RefSeq" id="WP_102182846.1">
    <property type="nucleotide sequence ID" value="NZ_NMQE01000642.1"/>
</dbReference>
<dbReference type="GO" id="GO:0004784">
    <property type="term" value="F:superoxide dismutase activity"/>
    <property type="evidence" value="ECO:0007669"/>
    <property type="project" value="UniProtKB-EC"/>
</dbReference>
<dbReference type="Proteomes" id="UP000235081">
    <property type="component" value="Unassembled WGS sequence"/>
</dbReference>